<sequence>MGNCIRIQSANPLNGDVCSDGYDLDDDLRLEAQTLISSWTTGQLEKKGDGGDDGVGMERGGKIGAATEVKIRITKKQLEELVRVDMQGMSLEQLLKKAAALGAMAREVRHRHWRPALQSIPELD</sequence>
<dbReference type="AlphaFoldDB" id="A0A5K0XLB7"/>
<dbReference type="EMBL" id="LR721776">
    <property type="protein sequence ID" value="VVV66199.1"/>
    <property type="molecule type" value="Genomic_DNA"/>
</dbReference>
<gene>
    <name evidence="2" type="ORF">NYM_LOCUS6697</name>
</gene>
<name>A0A5K0XLB7_9MAGN</name>
<proteinExistence type="predicted"/>
<evidence type="ECO:0000313" key="2">
    <source>
        <dbReference type="EMBL" id="VVV66199.1"/>
    </source>
</evidence>
<organism evidence="2">
    <name type="scientific">Nymphaea colorata</name>
    <name type="common">pocket water lily</name>
    <dbReference type="NCBI Taxonomy" id="210225"/>
    <lineage>
        <taxon>Eukaryota</taxon>
        <taxon>Viridiplantae</taxon>
        <taxon>Streptophyta</taxon>
        <taxon>Embryophyta</taxon>
        <taxon>Tracheophyta</taxon>
        <taxon>Spermatophyta</taxon>
        <taxon>Magnoliopsida</taxon>
        <taxon>Nymphaeales</taxon>
        <taxon>Nymphaeaceae</taxon>
        <taxon>Nymphaea</taxon>
    </lineage>
</organism>
<dbReference type="OrthoDB" id="610799at2759"/>
<feature type="region of interest" description="Disordered" evidence="1">
    <location>
        <begin position="41"/>
        <end position="60"/>
    </location>
</feature>
<accession>A0A5K0XLB7</accession>
<dbReference type="OMA" id="GNCIRIQ"/>
<protein>
    <submittedName>
        <fullName evidence="2">Uncharacterized protein</fullName>
    </submittedName>
</protein>
<dbReference type="PANTHER" id="PTHR33647:SF5">
    <property type="entry name" value="OS01G0793900 PROTEIN"/>
    <property type="match status" value="1"/>
</dbReference>
<dbReference type="Gramene" id="NC11G0122030.1">
    <property type="protein sequence ID" value="NC11G0122030.1:cds"/>
    <property type="gene ID" value="NC11G0122030"/>
</dbReference>
<dbReference type="PANTHER" id="PTHR33647">
    <property type="entry name" value="OS01G0793900 PROTEIN"/>
    <property type="match status" value="1"/>
</dbReference>
<evidence type="ECO:0000256" key="1">
    <source>
        <dbReference type="SAM" id="MobiDB-lite"/>
    </source>
</evidence>
<reference evidence="2" key="1">
    <citation type="submission" date="2019-09" db="EMBL/GenBank/DDBJ databases">
        <authorList>
            <person name="Zhang L."/>
        </authorList>
    </citation>
    <scope>NUCLEOTIDE SEQUENCE</scope>
</reference>